<comment type="caution">
    <text evidence="1">The sequence shown here is derived from an EMBL/GenBank/DDBJ whole genome shotgun (WGS) entry which is preliminary data.</text>
</comment>
<dbReference type="EMBL" id="BKCJ010267590">
    <property type="protein sequence ID" value="GEZ34259.1"/>
    <property type="molecule type" value="Genomic_DNA"/>
</dbReference>
<accession>A0A699ID07</accession>
<reference evidence="1" key="1">
    <citation type="journal article" date="2019" name="Sci. Rep.">
        <title>Draft genome of Tanacetum cinerariifolium, the natural source of mosquito coil.</title>
        <authorList>
            <person name="Yamashiro T."/>
            <person name="Shiraishi A."/>
            <person name="Satake H."/>
            <person name="Nakayama K."/>
        </authorList>
    </citation>
    <scope>NUCLEOTIDE SEQUENCE</scope>
</reference>
<evidence type="ECO:0000313" key="1">
    <source>
        <dbReference type="EMBL" id="GEZ34259.1"/>
    </source>
</evidence>
<name>A0A699ID07_TANCI</name>
<gene>
    <name evidence="1" type="ORF">Tci_506232</name>
</gene>
<proteinExistence type="predicted"/>
<organism evidence="1">
    <name type="scientific">Tanacetum cinerariifolium</name>
    <name type="common">Dalmatian daisy</name>
    <name type="synonym">Chrysanthemum cinerariifolium</name>
    <dbReference type="NCBI Taxonomy" id="118510"/>
    <lineage>
        <taxon>Eukaryota</taxon>
        <taxon>Viridiplantae</taxon>
        <taxon>Streptophyta</taxon>
        <taxon>Embryophyta</taxon>
        <taxon>Tracheophyta</taxon>
        <taxon>Spermatophyta</taxon>
        <taxon>Magnoliopsida</taxon>
        <taxon>eudicotyledons</taxon>
        <taxon>Gunneridae</taxon>
        <taxon>Pentapetalae</taxon>
        <taxon>asterids</taxon>
        <taxon>campanulids</taxon>
        <taxon>Asterales</taxon>
        <taxon>Asteraceae</taxon>
        <taxon>Asteroideae</taxon>
        <taxon>Anthemideae</taxon>
        <taxon>Anthemidinae</taxon>
        <taxon>Tanacetum</taxon>
    </lineage>
</organism>
<dbReference type="AlphaFoldDB" id="A0A699ID07"/>
<protein>
    <submittedName>
        <fullName evidence="1">Retrovirus-related Pol polyprotein from transposon TNT 1-94</fullName>
    </submittedName>
</protein>
<sequence length="167" mass="18690">MEDVLATLNARELKKRTEGIKEETGNGLYVKRRSDHSCKAHSGESLWFKSWGGSSKLKCFICHSEGHLKKSSGFVRKDFDSSNDEGNAYFGEALVVVGNDEMTELGMDSGGSYHMTYRMDFLYDFKSFDGGSVHLGLRRSFISLGTLEKKVHTVKMQMGRIKAIKGC</sequence>